<reference evidence="3" key="1">
    <citation type="submission" date="2015-08" db="EMBL/GenBank/DDBJ databases">
        <title>Complete genome sequence of Rothia mucilaginosa strain NUM-Rm6536.</title>
        <authorList>
            <person name="Nambu T."/>
        </authorList>
    </citation>
    <scope>NUCLEOTIDE SEQUENCE [LARGE SCALE GENOMIC DNA]</scope>
    <source>
        <strain evidence="3">NUM-Rm6536</strain>
    </source>
</reference>
<protein>
    <submittedName>
        <fullName evidence="2">Uncharacterized protein</fullName>
    </submittedName>
</protein>
<dbReference type="AlphaFoldDB" id="A0A0K2RZU5"/>
<name>A0A0K2RZU5_9MICC</name>
<feature type="transmembrane region" description="Helical" evidence="1">
    <location>
        <begin position="12"/>
        <end position="35"/>
    </location>
</feature>
<evidence type="ECO:0000256" key="1">
    <source>
        <dbReference type="SAM" id="Phobius"/>
    </source>
</evidence>
<accession>A0A0K2RZU5</accession>
<dbReference type="EMBL" id="AP014938">
    <property type="protein sequence ID" value="BAS20358.1"/>
    <property type="molecule type" value="Genomic_DNA"/>
</dbReference>
<dbReference type="PATRIC" id="fig|43675.28.peg.1143"/>
<organism evidence="2">
    <name type="scientific">Rothia mucilaginosa</name>
    <dbReference type="NCBI Taxonomy" id="43675"/>
    <lineage>
        <taxon>Bacteria</taxon>
        <taxon>Bacillati</taxon>
        <taxon>Actinomycetota</taxon>
        <taxon>Actinomycetes</taxon>
        <taxon>Micrococcales</taxon>
        <taxon>Micrococcaceae</taxon>
        <taxon>Rothia</taxon>
    </lineage>
</organism>
<keyword evidence="1" id="KW-0472">Membrane</keyword>
<keyword evidence="1" id="KW-1133">Transmembrane helix</keyword>
<evidence type="ECO:0000313" key="3">
    <source>
        <dbReference type="Proteomes" id="UP000066203"/>
    </source>
</evidence>
<sequence length="39" mass="4161">MENNLMALEALFMSLMAIISVCIGIGAFAVLRGLFSGQK</sequence>
<proteinExistence type="predicted"/>
<dbReference type="Proteomes" id="UP000066203">
    <property type="component" value="Chromosome"/>
</dbReference>
<evidence type="ECO:0000313" key="2">
    <source>
        <dbReference type="EMBL" id="BAS20358.1"/>
    </source>
</evidence>
<gene>
    <name evidence="2" type="ORF">RM6536_1111</name>
</gene>
<keyword evidence="1" id="KW-0812">Transmembrane</keyword>